<sequence>MIKKINILIPMAGLGSRFSKEGFKNIKPLIPLNGKTFIEWSIDSVDFKNVETQFIFVILEEHRNILQDHLKTIKPDCIILSVPSLTRGAVETALTAEEYINNDIPLIITNSDQIFEWDKDKYIDYLNKTKTDADVVVIDANTDKFSYIELNENGYGVRLTEKEVISDKALVGIHYWKKGKYFVESGKELICRDIRSKNEYYISLSYNMLIEKNINVTSYMLSENEKYLSIGTPEQVYDYLDYKSLNIKIYELENYVNGWFIGDFEPSILKNSGVELAVMNRKKGIGIHDFHYHEHCIEINVLIKGTMKCNNKIIKENQIFVFNPCVPSVYEYLEDCTFVVFKNKPSNTDKVIM</sequence>
<dbReference type="InterPro" id="IPR005835">
    <property type="entry name" value="NTP_transferase_dom"/>
</dbReference>
<name>A0A6C0BAG3_9ZZZZ</name>
<organism evidence="4">
    <name type="scientific">viral metagenome</name>
    <dbReference type="NCBI Taxonomy" id="1070528"/>
    <lineage>
        <taxon>unclassified sequences</taxon>
        <taxon>metagenomes</taxon>
        <taxon>organismal metagenomes</taxon>
    </lineage>
</organism>
<dbReference type="InterPro" id="IPR011051">
    <property type="entry name" value="RmlC_Cupin_sf"/>
</dbReference>
<dbReference type="EMBL" id="MN739102">
    <property type="protein sequence ID" value="QHS88711.1"/>
    <property type="molecule type" value="Genomic_DNA"/>
</dbReference>
<reference evidence="4" key="1">
    <citation type="journal article" date="2020" name="Nature">
        <title>Giant virus diversity and host interactions through global metagenomics.</title>
        <authorList>
            <person name="Schulz F."/>
            <person name="Roux S."/>
            <person name="Paez-Espino D."/>
            <person name="Jungbluth S."/>
            <person name="Walsh D.A."/>
            <person name="Denef V.J."/>
            <person name="McMahon K.D."/>
            <person name="Konstantinidis K.T."/>
            <person name="Eloe-Fadrosh E.A."/>
            <person name="Kyrpides N.C."/>
            <person name="Woyke T."/>
        </authorList>
    </citation>
    <scope>NUCLEOTIDE SEQUENCE</scope>
    <source>
        <strain evidence="4">GVMAG-M-3300010158-59</strain>
    </source>
</reference>
<dbReference type="PANTHER" id="PTHR43584">
    <property type="entry name" value="NUCLEOTIDYL TRANSFERASE"/>
    <property type="match status" value="1"/>
</dbReference>
<dbReference type="Pfam" id="PF00483">
    <property type="entry name" value="NTP_transferase"/>
    <property type="match status" value="1"/>
</dbReference>
<dbReference type="PANTHER" id="PTHR43584:SF8">
    <property type="entry name" value="N-ACETYLMURAMATE ALPHA-1-PHOSPHATE URIDYLYLTRANSFERASE"/>
    <property type="match status" value="1"/>
</dbReference>
<evidence type="ECO:0000256" key="2">
    <source>
        <dbReference type="ARBA" id="ARBA00022695"/>
    </source>
</evidence>
<dbReference type="CDD" id="cd04183">
    <property type="entry name" value="GT2_BcE_like"/>
    <property type="match status" value="1"/>
</dbReference>
<keyword evidence="2" id="KW-0548">Nucleotidyltransferase</keyword>
<evidence type="ECO:0000259" key="3">
    <source>
        <dbReference type="Pfam" id="PF00483"/>
    </source>
</evidence>
<dbReference type="GO" id="GO:0016779">
    <property type="term" value="F:nucleotidyltransferase activity"/>
    <property type="evidence" value="ECO:0007669"/>
    <property type="project" value="UniProtKB-KW"/>
</dbReference>
<protein>
    <recommendedName>
        <fullName evidence="3">Nucleotidyl transferase domain-containing protein</fullName>
    </recommendedName>
</protein>
<feature type="domain" description="Nucleotidyl transferase" evidence="3">
    <location>
        <begin position="12"/>
        <end position="185"/>
    </location>
</feature>
<dbReference type="AlphaFoldDB" id="A0A6C0BAG3"/>
<evidence type="ECO:0000313" key="4">
    <source>
        <dbReference type="EMBL" id="QHS88711.1"/>
    </source>
</evidence>
<dbReference type="InterPro" id="IPR050065">
    <property type="entry name" value="GlmU-like"/>
</dbReference>
<dbReference type="SUPFAM" id="SSF51182">
    <property type="entry name" value="RmlC-like cupins"/>
    <property type="match status" value="1"/>
</dbReference>
<keyword evidence="1" id="KW-0808">Transferase</keyword>
<dbReference type="SUPFAM" id="SSF53448">
    <property type="entry name" value="Nucleotide-diphospho-sugar transferases"/>
    <property type="match status" value="1"/>
</dbReference>
<proteinExistence type="predicted"/>
<dbReference type="InterPro" id="IPR029044">
    <property type="entry name" value="Nucleotide-diphossugar_trans"/>
</dbReference>
<dbReference type="Gene3D" id="3.90.550.10">
    <property type="entry name" value="Spore Coat Polysaccharide Biosynthesis Protein SpsA, Chain A"/>
    <property type="match status" value="1"/>
</dbReference>
<accession>A0A6C0BAG3</accession>
<evidence type="ECO:0000256" key="1">
    <source>
        <dbReference type="ARBA" id="ARBA00022679"/>
    </source>
</evidence>